<dbReference type="Proteomes" id="UP000249057">
    <property type="component" value="Unassembled WGS sequence"/>
</dbReference>
<name>A0ACD1G070_9EURO</name>
<evidence type="ECO:0000313" key="1">
    <source>
        <dbReference type="EMBL" id="RAH42602.1"/>
    </source>
</evidence>
<sequence length="544" mass="62283">MHIILLQYLACLWLLSRIVRTVYNISPLHPLYHIPGPKLAAITFLYEAWFDLILGGRYSLEIQRMHQIYGPVVRINPEELHVNDIAFTDEIYSTGKRRRNKQVHLLNLFAGPITEAMVSAVDHDLHRLRRSAANKFFSRAQIAKLESDIKDLADQLCDKLINIGTKSEEPIDIVTAYSCFTSDIISGYCFGEPFGFIRQKSWEPNFRHALHSLLTPMHVFRFFPVLKAIVDLMPSVAKWLDPRVKGLVEEGNEKMPRRVHKARLEYQAGAVPKRPAIFHTLVASDLPEVEKTDHRLGGESYSFIAAGTETTAVSITQFPGSKCGFLILHRISFTLYFNAYRREKQWTLTVTTFHLLHNPTLLDKLTDELHTTDALSSPWSDLEKLPYLHAVIQEGLRLSYGVSQRLPRIAPDEHLTYRGDFKGRRLTYVIPLGTPMGMSSVINHHNESVFPDSHAFRPERWLEADETQRRRMETCLIPFSKGSRQCSGMNLAYCSLYVTLPVLALRVLPRMRLYETTAGNVAYDHDLWFPMPKESTKGVRVVIS</sequence>
<proteinExistence type="predicted"/>
<accession>A0ACD1G070</accession>
<keyword evidence="2" id="KW-1185">Reference proteome</keyword>
<gene>
    <name evidence="1" type="ORF">BO95DRAFT_517024</name>
</gene>
<reference evidence="1" key="1">
    <citation type="submission" date="2018-02" db="EMBL/GenBank/DDBJ databases">
        <title>The genomes of Aspergillus section Nigri reveals drivers in fungal speciation.</title>
        <authorList>
            <consortium name="DOE Joint Genome Institute"/>
            <person name="Vesth T.C."/>
            <person name="Nybo J."/>
            <person name="Theobald S."/>
            <person name="Brandl J."/>
            <person name="Frisvad J.C."/>
            <person name="Nielsen K.F."/>
            <person name="Lyhne E.K."/>
            <person name="Kogle M.E."/>
            <person name="Kuo A."/>
            <person name="Riley R."/>
            <person name="Clum A."/>
            <person name="Nolan M."/>
            <person name="Lipzen A."/>
            <person name="Salamov A."/>
            <person name="Henrissat B."/>
            <person name="Wiebenga A."/>
            <person name="De vries R.P."/>
            <person name="Grigoriev I.V."/>
            <person name="Mortensen U.H."/>
            <person name="Andersen M.R."/>
            <person name="Baker S.E."/>
        </authorList>
    </citation>
    <scope>NUCLEOTIDE SEQUENCE</scope>
    <source>
        <strain evidence="1">CBS 621.78</strain>
    </source>
</reference>
<protein>
    <submittedName>
        <fullName evidence="1">Cytochrome P450</fullName>
    </submittedName>
</protein>
<organism evidence="1 2">
    <name type="scientific">Aspergillus brunneoviolaceus CBS 621.78</name>
    <dbReference type="NCBI Taxonomy" id="1450534"/>
    <lineage>
        <taxon>Eukaryota</taxon>
        <taxon>Fungi</taxon>
        <taxon>Dikarya</taxon>
        <taxon>Ascomycota</taxon>
        <taxon>Pezizomycotina</taxon>
        <taxon>Eurotiomycetes</taxon>
        <taxon>Eurotiomycetidae</taxon>
        <taxon>Eurotiales</taxon>
        <taxon>Aspergillaceae</taxon>
        <taxon>Aspergillus</taxon>
        <taxon>Aspergillus subgen. Circumdati</taxon>
    </lineage>
</organism>
<evidence type="ECO:0000313" key="2">
    <source>
        <dbReference type="Proteomes" id="UP000249057"/>
    </source>
</evidence>
<dbReference type="EMBL" id="KZ825372">
    <property type="protein sequence ID" value="RAH42602.1"/>
    <property type="molecule type" value="Genomic_DNA"/>
</dbReference>